<name>A0AAU9RQF2_THLAR</name>
<feature type="compositionally biased region" description="Basic and acidic residues" evidence="1">
    <location>
        <begin position="68"/>
        <end position="77"/>
    </location>
</feature>
<feature type="compositionally biased region" description="Acidic residues" evidence="1">
    <location>
        <begin position="83"/>
        <end position="108"/>
    </location>
</feature>
<gene>
    <name evidence="2" type="ORF">TAV2_LOCUS5881</name>
</gene>
<reference evidence="2 3" key="1">
    <citation type="submission" date="2022-03" db="EMBL/GenBank/DDBJ databases">
        <authorList>
            <person name="Nunn A."/>
            <person name="Chopra R."/>
            <person name="Nunn A."/>
            <person name="Contreras Garrido A."/>
        </authorList>
    </citation>
    <scope>NUCLEOTIDE SEQUENCE [LARGE SCALE GENOMIC DNA]</scope>
</reference>
<evidence type="ECO:0000313" key="2">
    <source>
        <dbReference type="EMBL" id="CAH2047020.1"/>
    </source>
</evidence>
<feature type="non-terminal residue" evidence="2">
    <location>
        <position position="117"/>
    </location>
</feature>
<protein>
    <submittedName>
        <fullName evidence="2">Uncharacterized protein</fullName>
    </submittedName>
</protein>
<organism evidence="2 3">
    <name type="scientific">Thlaspi arvense</name>
    <name type="common">Field penny-cress</name>
    <dbReference type="NCBI Taxonomy" id="13288"/>
    <lineage>
        <taxon>Eukaryota</taxon>
        <taxon>Viridiplantae</taxon>
        <taxon>Streptophyta</taxon>
        <taxon>Embryophyta</taxon>
        <taxon>Tracheophyta</taxon>
        <taxon>Spermatophyta</taxon>
        <taxon>Magnoliopsida</taxon>
        <taxon>eudicotyledons</taxon>
        <taxon>Gunneridae</taxon>
        <taxon>Pentapetalae</taxon>
        <taxon>rosids</taxon>
        <taxon>malvids</taxon>
        <taxon>Brassicales</taxon>
        <taxon>Brassicaceae</taxon>
        <taxon>Thlaspideae</taxon>
        <taxon>Thlaspi</taxon>
    </lineage>
</organism>
<accession>A0AAU9RQF2</accession>
<proteinExistence type="predicted"/>
<sequence length="117" mass="13403">SQHNSPDLYLLSLTRSCDDIFEPKLEELINQLKEVGILGSLDPGVVQDDLIILDPNSNLGIEDMDNEFQTHGDRDEGYQTETENGDGQEYDEEKEEEKEAENEDEEEDTVGRYEHEI</sequence>
<feature type="region of interest" description="Disordered" evidence="1">
    <location>
        <begin position="62"/>
        <end position="117"/>
    </location>
</feature>
<evidence type="ECO:0000256" key="1">
    <source>
        <dbReference type="SAM" id="MobiDB-lite"/>
    </source>
</evidence>
<keyword evidence="3" id="KW-1185">Reference proteome</keyword>
<dbReference type="AlphaFoldDB" id="A0AAU9RQF2"/>
<dbReference type="Proteomes" id="UP000836841">
    <property type="component" value="Chromosome 2"/>
</dbReference>
<evidence type="ECO:0000313" key="3">
    <source>
        <dbReference type="Proteomes" id="UP000836841"/>
    </source>
</evidence>
<feature type="non-terminal residue" evidence="2">
    <location>
        <position position="1"/>
    </location>
</feature>
<dbReference type="EMBL" id="OU466858">
    <property type="protein sequence ID" value="CAH2047020.1"/>
    <property type="molecule type" value="Genomic_DNA"/>
</dbReference>